<proteinExistence type="predicted"/>
<protein>
    <recommendedName>
        <fullName evidence="3">DUF2171 domain-containing protein</fullName>
    </recommendedName>
</protein>
<dbReference type="Pfam" id="PF09939">
    <property type="entry name" value="DUF2171"/>
    <property type="match status" value="1"/>
</dbReference>
<dbReference type="KEGG" id="pami:JCM7686_1209"/>
<dbReference type="Proteomes" id="UP000015480">
    <property type="component" value="Chromosome"/>
</dbReference>
<dbReference type="EMBL" id="CP006650">
    <property type="protein sequence ID" value="AGT08318.1"/>
    <property type="molecule type" value="Genomic_DNA"/>
</dbReference>
<keyword evidence="2" id="KW-1185">Reference proteome</keyword>
<dbReference type="RefSeq" id="WP_020949956.1">
    <property type="nucleotide sequence ID" value="NC_022041.1"/>
</dbReference>
<dbReference type="STRING" id="1367847.JCM7686_1209"/>
<dbReference type="AlphaFoldDB" id="S5YA75"/>
<accession>S5YA75</accession>
<sequence>MSFEESVKPGVEIVGADGVHVGVVDALDGDRIRLKRKDVAHGGESPGARYISVNNIASTEGGKLWLSANADLVALFEEETQSGRPVRL</sequence>
<organism evidence="1 2">
    <name type="scientific">Paracoccus aminophilus JCM 7686</name>
    <dbReference type="NCBI Taxonomy" id="1367847"/>
    <lineage>
        <taxon>Bacteria</taxon>
        <taxon>Pseudomonadati</taxon>
        <taxon>Pseudomonadota</taxon>
        <taxon>Alphaproteobacteria</taxon>
        <taxon>Rhodobacterales</taxon>
        <taxon>Paracoccaceae</taxon>
        <taxon>Paracoccus</taxon>
    </lineage>
</organism>
<dbReference type="eggNOG" id="COG3798">
    <property type="taxonomic scope" value="Bacteria"/>
</dbReference>
<evidence type="ECO:0000313" key="2">
    <source>
        <dbReference type="Proteomes" id="UP000015480"/>
    </source>
</evidence>
<dbReference type="InterPro" id="IPR018684">
    <property type="entry name" value="DUF2171"/>
</dbReference>
<reference evidence="1 2" key="1">
    <citation type="journal article" date="2014" name="BMC Genomics">
        <title>Architecture and functions of a multipartite genome of the methylotrophic bacterium Paracoccus aminophilus JCM 7686, containing primary and secondary chromids.</title>
        <authorList>
            <person name="Dziewit L."/>
            <person name="Czarnecki J."/>
            <person name="Wibberg D."/>
            <person name="Radlinska M."/>
            <person name="Mrozek P."/>
            <person name="Szymczak M."/>
            <person name="Schluter A."/>
            <person name="Puhler A."/>
            <person name="Bartosik D."/>
        </authorList>
    </citation>
    <scope>NUCLEOTIDE SEQUENCE [LARGE SCALE GENOMIC DNA]</scope>
    <source>
        <strain evidence="1">JCM 7686</strain>
    </source>
</reference>
<evidence type="ECO:0008006" key="3">
    <source>
        <dbReference type="Google" id="ProtNLM"/>
    </source>
</evidence>
<evidence type="ECO:0000313" key="1">
    <source>
        <dbReference type="EMBL" id="AGT08318.1"/>
    </source>
</evidence>
<dbReference type="PATRIC" id="fig|1367847.3.peg.1180"/>
<dbReference type="HOGENOM" id="CLU_170302_1_0_5"/>
<gene>
    <name evidence="1" type="ORF">JCM7686_1209</name>
</gene>
<name>S5YA75_PARAH</name>
<dbReference type="OrthoDB" id="9803697at2"/>